<gene>
    <name evidence="1" type="ORF">METZ01_LOCUS346527</name>
</gene>
<proteinExistence type="predicted"/>
<evidence type="ECO:0008006" key="2">
    <source>
        <dbReference type="Google" id="ProtNLM"/>
    </source>
</evidence>
<dbReference type="AlphaFoldDB" id="A0A382R7F8"/>
<accession>A0A382R7F8</accession>
<evidence type="ECO:0000313" key="1">
    <source>
        <dbReference type="EMBL" id="SVC93673.1"/>
    </source>
</evidence>
<dbReference type="Gene3D" id="3.30.420.40">
    <property type="match status" value="1"/>
</dbReference>
<organism evidence="1">
    <name type="scientific">marine metagenome</name>
    <dbReference type="NCBI Taxonomy" id="408172"/>
    <lineage>
        <taxon>unclassified sequences</taxon>
        <taxon>metagenomes</taxon>
        <taxon>ecological metagenomes</taxon>
    </lineage>
</organism>
<feature type="non-terminal residue" evidence="1">
    <location>
        <position position="28"/>
    </location>
</feature>
<name>A0A382R7F8_9ZZZZ</name>
<sequence length="28" mass="2886">MAEDIIIGVDLGGTNVRSAVVDQQGKVT</sequence>
<reference evidence="1" key="1">
    <citation type="submission" date="2018-05" db="EMBL/GenBank/DDBJ databases">
        <authorList>
            <person name="Lanie J.A."/>
            <person name="Ng W.-L."/>
            <person name="Kazmierczak K.M."/>
            <person name="Andrzejewski T.M."/>
            <person name="Davidsen T.M."/>
            <person name="Wayne K.J."/>
            <person name="Tettelin H."/>
            <person name="Glass J.I."/>
            <person name="Rusch D."/>
            <person name="Podicherti R."/>
            <person name="Tsui H.-C.T."/>
            <person name="Winkler M.E."/>
        </authorList>
    </citation>
    <scope>NUCLEOTIDE SEQUENCE</scope>
</reference>
<dbReference type="SUPFAM" id="SSF53067">
    <property type="entry name" value="Actin-like ATPase domain"/>
    <property type="match status" value="1"/>
</dbReference>
<protein>
    <recommendedName>
        <fullName evidence="2">ROK family protein</fullName>
    </recommendedName>
</protein>
<dbReference type="EMBL" id="UINC01119672">
    <property type="protein sequence ID" value="SVC93673.1"/>
    <property type="molecule type" value="Genomic_DNA"/>
</dbReference>
<dbReference type="InterPro" id="IPR043129">
    <property type="entry name" value="ATPase_NBD"/>
</dbReference>